<keyword evidence="7" id="KW-1185">Reference proteome</keyword>
<feature type="compositionally biased region" description="Basic and acidic residues" evidence="5">
    <location>
        <begin position="1"/>
        <end position="10"/>
    </location>
</feature>
<evidence type="ECO:0000256" key="3">
    <source>
        <dbReference type="ARBA" id="ARBA00022737"/>
    </source>
</evidence>
<dbReference type="InterPro" id="IPR019775">
    <property type="entry name" value="WD40_repeat_CS"/>
</dbReference>
<dbReference type="PANTHER" id="PTHR19842">
    <property type="entry name" value="G BETA-LIKE PROTEIN GBL"/>
    <property type="match status" value="1"/>
</dbReference>
<evidence type="ECO:0000313" key="7">
    <source>
        <dbReference type="Proteomes" id="UP000799778"/>
    </source>
</evidence>
<feature type="region of interest" description="Disordered" evidence="5">
    <location>
        <begin position="321"/>
        <end position="367"/>
    </location>
</feature>
<feature type="repeat" description="WD" evidence="4">
    <location>
        <begin position="1217"/>
        <end position="1250"/>
    </location>
</feature>
<feature type="compositionally biased region" description="Pro residues" evidence="5">
    <location>
        <begin position="48"/>
        <end position="71"/>
    </location>
</feature>
<feature type="compositionally biased region" description="Acidic residues" evidence="5">
    <location>
        <begin position="1316"/>
        <end position="1326"/>
    </location>
</feature>
<keyword evidence="3" id="KW-0677">Repeat</keyword>
<protein>
    <submittedName>
        <fullName evidence="6">WD40 repeat-like protein</fullName>
    </submittedName>
</protein>
<feature type="compositionally biased region" description="Polar residues" evidence="5">
    <location>
        <begin position="635"/>
        <end position="646"/>
    </location>
</feature>
<feature type="compositionally biased region" description="Polar residues" evidence="5">
    <location>
        <begin position="547"/>
        <end position="556"/>
    </location>
</feature>
<dbReference type="InterPro" id="IPR037588">
    <property type="entry name" value="MLST8"/>
</dbReference>
<feature type="compositionally biased region" description="Polar residues" evidence="5">
    <location>
        <begin position="222"/>
        <end position="247"/>
    </location>
</feature>
<feature type="region of interest" description="Disordered" evidence="5">
    <location>
        <begin position="1"/>
        <end position="104"/>
    </location>
</feature>
<proteinExistence type="inferred from homology"/>
<dbReference type="CDD" id="cd00167">
    <property type="entry name" value="SANT"/>
    <property type="match status" value="1"/>
</dbReference>
<feature type="region of interest" description="Disordered" evidence="5">
    <location>
        <begin position="628"/>
        <end position="657"/>
    </location>
</feature>
<dbReference type="InterPro" id="IPR001005">
    <property type="entry name" value="SANT/Myb"/>
</dbReference>
<dbReference type="Gene3D" id="2.130.10.10">
    <property type="entry name" value="YVTN repeat-like/Quinoprotein amine dehydrogenase"/>
    <property type="match status" value="1"/>
</dbReference>
<feature type="repeat" description="WD" evidence="4">
    <location>
        <begin position="953"/>
        <end position="977"/>
    </location>
</feature>
<dbReference type="InterPro" id="IPR001680">
    <property type="entry name" value="WD40_rpt"/>
</dbReference>
<feature type="compositionally biased region" description="Acidic residues" evidence="5">
    <location>
        <begin position="354"/>
        <end position="363"/>
    </location>
</feature>
<dbReference type="OrthoDB" id="10248252at2759"/>
<evidence type="ECO:0000256" key="2">
    <source>
        <dbReference type="ARBA" id="ARBA00022574"/>
    </source>
</evidence>
<dbReference type="RefSeq" id="XP_033384753.1">
    <property type="nucleotide sequence ID" value="XM_033533896.1"/>
</dbReference>
<dbReference type="EMBL" id="ML978069">
    <property type="protein sequence ID" value="KAF2016414.1"/>
    <property type="molecule type" value="Genomic_DNA"/>
</dbReference>
<dbReference type="PANTHER" id="PTHR19842:SF0">
    <property type="entry name" value="TARGET OF RAPAMYCIN COMPLEX SUBUNIT LST8"/>
    <property type="match status" value="1"/>
</dbReference>
<dbReference type="GO" id="GO:0031931">
    <property type="term" value="C:TORC1 complex"/>
    <property type="evidence" value="ECO:0007669"/>
    <property type="project" value="InterPro"/>
</dbReference>
<dbReference type="GO" id="GO:0032956">
    <property type="term" value="P:regulation of actin cytoskeleton organization"/>
    <property type="evidence" value="ECO:0007669"/>
    <property type="project" value="TreeGrafter"/>
</dbReference>
<feature type="region of interest" description="Disordered" evidence="5">
    <location>
        <begin position="528"/>
        <end position="613"/>
    </location>
</feature>
<dbReference type="PROSITE" id="PS50294">
    <property type="entry name" value="WD_REPEATS_REGION"/>
    <property type="match status" value="1"/>
</dbReference>
<keyword evidence="2 4" id="KW-0853">WD repeat</keyword>
<dbReference type="PROSITE" id="PS00678">
    <property type="entry name" value="WD_REPEATS_1"/>
    <property type="match status" value="1"/>
</dbReference>
<dbReference type="GeneID" id="54291293"/>
<feature type="compositionally biased region" description="Basic and acidic residues" evidence="5">
    <location>
        <begin position="573"/>
        <end position="592"/>
    </location>
</feature>
<dbReference type="SMART" id="SM00320">
    <property type="entry name" value="WD40"/>
    <property type="match status" value="5"/>
</dbReference>
<evidence type="ECO:0000256" key="4">
    <source>
        <dbReference type="PROSITE-ProRule" id="PRU00221"/>
    </source>
</evidence>
<organism evidence="6 7">
    <name type="scientific">Aaosphaeria arxii CBS 175.79</name>
    <dbReference type="NCBI Taxonomy" id="1450172"/>
    <lineage>
        <taxon>Eukaryota</taxon>
        <taxon>Fungi</taxon>
        <taxon>Dikarya</taxon>
        <taxon>Ascomycota</taxon>
        <taxon>Pezizomycotina</taxon>
        <taxon>Dothideomycetes</taxon>
        <taxon>Pleosporomycetidae</taxon>
        <taxon>Pleosporales</taxon>
        <taxon>Pleosporales incertae sedis</taxon>
        <taxon>Aaosphaeria</taxon>
    </lineage>
</organism>
<dbReference type="SUPFAM" id="SSF50978">
    <property type="entry name" value="WD40 repeat-like"/>
    <property type="match status" value="1"/>
</dbReference>
<feature type="compositionally biased region" description="Low complexity" evidence="5">
    <location>
        <begin position="78"/>
        <end position="96"/>
    </location>
</feature>
<evidence type="ECO:0000256" key="5">
    <source>
        <dbReference type="SAM" id="MobiDB-lite"/>
    </source>
</evidence>
<dbReference type="PROSITE" id="PS50082">
    <property type="entry name" value="WD_REPEATS_2"/>
    <property type="match status" value="2"/>
</dbReference>
<comment type="similarity">
    <text evidence="1">Belongs to the WD repeat LST8 family.</text>
</comment>
<gene>
    <name evidence="6" type="ORF">BU24DRAFT_492502</name>
</gene>
<dbReference type="Proteomes" id="UP000799778">
    <property type="component" value="Unassembled WGS sequence"/>
</dbReference>
<feature type="compositionally biased region" description="Polar residues" evidence="5">
    <location>
        <begin position="278"/>
        <end position="292"/>
    </location>
</feature>
<evidence type="ECO:0000313" key="6">
    <source>
        <dbReference type="EMBL" id="KAF2016414.1"/>
    </source>
</evidence>
<name>A0A6A5XVZ3_9PLEO</name>
<dbReference type="GO" id="GO:0031932">
    <property type="term" value="C:TORC2 complex"/>
    <property type="evidence" value="ECO:0007669"/>
    <property type="project" value="InterPro"/>
</dbReference>
<dbReference type="InterPro" id="IPR036322">
    <property type="entry name" value="WD40_repeat_dom_sf"/>
</dbReference>
<sequence length="1566" mass="173265">MGTADWRDSMLIDLTADDSSSSSDLESDEQQQHISPLTSSLPTALKAPPLPPSSLQPIEPKPPSIVPPPPRFIASHFTPQSQSQSQSPRTPSAPTPVSFARQKPTFKVNSANTRANGRGQGDWAGHQSFDGQGKLVKVWNESVGYEYSSGAPGQAGGQGIYSGGLNGSNGQVGVGGHDAVAGHSQFGVQGSIYSEHHFGAQSNLGVQDAWGRNQIFVGSSSAQHNGVSQHVPSGQGDSRGTGSQINNGGHGPSKIVDLTEATKLGDFSGPPDKRRKLTYNNDGEPTVRSLNSALRRDSERTVAVPDTMVKHGSRALNIIRSPDEDNPIFESALPESRVARDKSSPLDQELGPSDLDDDLPSDDDALKWRTPQSNLLKKRILLESPNQYRLQKPKYSPASNQTPSVLAKKNENIVQEIEFGPRPSEINKPVSLQSNAFFPAFAPLPKAQSQSPFTEQEEHLLIFLKEVKKIRWTDIVKEFPGRSFSTMQGRYSTKINRRDRALDPPRWNLPPKYADEMTGYERFAESMNVEPSVEATQPRVGIESGFEPSTNTTQPRVENRAGLEASIRAIQPRLRDDTNQTEKRLQGHHSHESAYSSATESGPRRATRARDHKISYDLSRKFASVFRDEEMDDTISPQEQTPSSRRLSPAESPMSEASTLGTVLPVDEQMNVDFDQEDATLVVSKQKLDYLTASERSLIRRGSRLAEWDVRSGRAWQGVIVHVDFSQEEMQIVEDVLVWVSRTPSERSSTSRRKRVQHIAQRLTEAKRMRASHELSNVLPLRTGKSIDAFLEDAASGKLRRGTPHIQRIGAVRPSRQHSSRPRTSAPSFLRERELGLQSQRGWKSASRALTYQSRNTIYDTMGPARCYTGASGDVHAAAWSPDGESFVAGAVCVTDPHSRQYNRPNNLLYGDLQTNTIHELAKHHVEREQTSEGPNSTHAMHVSQDKRLFTTVTSALFTPDGQYMVSAGYDRQARVWMLAGSGEQPIFERGLSHKAEVDLMVINRDPQNTLLATASKRDDKSIKVIHDFTGDNARPFAETYSSRKGSERPDLKLLPTALEFEPNYGHLLLAGYGANVNEDRSDSSGDICMWDVEMKVPIGVYGASRNVFDVAFNPIAVSQPHFAVGCVASGNVNRGTRSLVRLYDGRGADKYSLNMELECPALDMNYIMYCPYDENIVAAGCTDGRVYIWDLRWPDDLKYTLKHGKSLMPLNDFDKLEEVDTGVRFLSWGDNATRLYSGSSDGVVKVWDVARSTEDVFIKDLITVDSGIMSGAFSPDNSKLIVGEVNGSVNILEVGLDDRPKKDMEKLSYAPYASSDDEDEDEDENFNPRVDTPVDPFSSGQFMNVPFGGFPMRQTVQGPNYTGPMDMSIDAPYLREQALDFQLSLSQAKEPQCDIPECFNDFVTLTSEEVGDSQRSKDRIPDELRQQWHAASNPTDRIIVSGKSKCSNCGRPARPPEASEIDDPVLCERCGFACFHCGQHNAIAPETTTLKCTTCAGVWSIGALGYDLLRKPNMRALLPDVPSLKGYDRDMFEARLNLEDNATHGDEMNALTDYYHSLTIDEPAF</sequence>
<feature type="region of interest" description="Disordered" evidence="5">
    <location>
        <begin position="1312"/>
        <end position="1338"/>
    </location>
</feature>
<accession>A0A6A5XVZ3</accession>
<evidence type="ECO:0000256" key="1">
    <source>
        <dbReference type="ARBA" id="ARBA00009890"/>
    </source>
</evidence>
<dbReference type="InterPro" id="IPR015943">
    <property type="entry name" value="WD40/YVTN_repeat-like_dom_sf"/>
</dbReference>
<dbReference type="GO" id="GO:0031929">
    <property type="term" value="P:TOR signaling"/>
    <property type="evidence" value="ECO:0007669"/>
    <property type="project" value="InterPro"/>
</dbReference>
<feature type="region of interest" description="Disordered" evidence="5">
    <location>
        <begin position="222"/>
        <end position="301"/>
    </location>
</feature>
<dbReference type="Pfam" id="PF00400">
    <property type="entry name" value="WD40"/>
    <property type="match status" value="2"/>
</dbReference>
<reference evidence="6" key="1">
    <citation type="journal article" date="2020" name="Stud. Mycol.">
        <title>101 Dothideomycetes genomes: a test case for predicting lifestyles and emergence of pathogens.</title>
        <authorList>
            <person name="Haridas S."/>
            <person name="Albert R."/>
            <person name="Binder M."/>
            <person name="Bloem J."/>
            <person name="Labutti K."/>
            <person name="Salamov A."/>
            <person name="Andreopoulos B."/>
            <person name="Baker S."/>
            <person name="Barry K."/>
            <person name="Bills G."/>
            <person name="Bluhm B."/>
            <person name="Cannon C."/>
            <person name="Castanera R."/>
            <person name="Culley D."/>
            <person name="Daum C."/>
            <person name="Ezra D."/>
            <person name="Gonzalez J."/>
            <person name="Henrissat B."/>
            <person name="Kuo A."/>
            <person name="Liang C."/>
            <person name="Lipzen A."/>
            <person name="Lutzoni F."/>
            <person name="Magnuson J."/>
            <person name="Mondo S."/>
            <person name="Nolan M."/>
            <person name="Ohm R."/>
            <person name="Pangilinan J."/>
            <person name="Park H.-J."/>
            <person name="Ramirez L."/>
            <person name="Alfaro M."/>
            <person name="Sun H."/>
            <person name="Tritt A."/>
            <person name="Yoshinaga Y."/>
            <person name="Zwiers L.-H."/>
            <person name="Turgeon B."/>
            <person name="Goodwin S."/>
            <person name="Spatafora J."/>
            <person name="Crous P."/>
            <person name="Grigoriev I."/>
        </authorList>
    </citation>
    <scope>NUCLEOTIDE SEQUENCE</scope>
    <source>
        <strain evidence="6">CBS 175.79</strain>
    </source>
</reference>